<dbReference type="Proteomes" id="UP000230002">
    <property type="component" value="Unassembled WGS sequence"/>
</dbReference>
<organism evidence="2 3">
    <name type="scientific">Ganoderma sinense ZZ0214-1</name>
    <dbReference type="NCBI Taxonomy" id="1077348"/>
    <lineage>
        <taxon>Eukaryota</taxon>
        <taxon>Fungi</taxon>
        <taxon>Dikarya</taxon>
        <taxon>Basidiomycota</taxon>
        <taxon>Agaricomycotina</taxon>
        <taxon>Agaricomycetes</taxon>
        <taxon>Polyporales</taxon>
        <taxon>Polyporaceae</taxon>
        <taxon>Ganoderma</taxon>
    </lineage>
</organism>
<reference evidence="2 3" key="1">
    <citation type="journal article" date="2015" name="Sci. Rep.">
        <title>Chromosome-level genome map provides insights into diverse defense mechanisms in the medicinal fungus Ganoderma sinense.</title>
        <authorList>
            <person name="Zhu Y."/>
            <person name="Xu J."/>
            <person name="Sun C."/>
            <person name="Zhou S."/>
            <person name="Xu H."/>
            <person name="Nelson D.R."/>
            <person name="Qian J."/>
            <person name="Song J."/>
            <person name="Luo H."/>
            <person name="Xiang L."/>
            <person name="Li Y."/>
            <person name="Xu Z."/>
            <person name="Ji A."/>
            <person name="Wang L."/>
            <person name="Lu S."/>
            <person name="Hayward A."/>
            <person name="Sun W."/>
            <person name="Li X."/>
            <person name="Schwartz D.C."/>
            <person name="Wang Y."/>
            <person name="Chen S."/>
        </authorList>
    </citation>
    <scope>NUCLEOTIDE SEQUENCE [LARGE SCALE GENOMIC DNA]</scope>
    <source>
        <strain evidence="2 3">ZZ0214-1</strain>
    </source>
</reference>
<dbReference type="AlphaFoldDB" id="A0A2G8SRL5"/>
<accession>A0A2G8SRL5</accession>
<evidence type="ECO:0000256" key="1">
    <source>
        <dbReference type="SAM" id="Phobius"/>
    </source>
</evidence>
<feature type="transmembrane region" description="Helical" evidence="1">
    <location>
        <begin position="12"/>
        <end position="33"/>
    </location>
</feature>
<keyword evidence="1" id="KW-0472">Membrane</keyword>
<dbReference type="EMBL" id="AYKW01000001">
    <property type="protein sequence ID" value="PIL36409.1"/>
    <property type="molecule type" value="Genomic_DNA"/>
</dbReference>
<proteinExistence type="predicted"/>
<evidence type="ECO:0000313" key="2">
    <source>
        <dbReference type="EMBL" id="PIL36409.1"/>
    </source>
</evidence>
<protein>
    <submittedName>
        <fullName evidence="2">Uncharacterized protein</fullName>
    </submittedName>
</protein>
<evidence type="ECO:0000313" key="3">
    <source>
        <dbReference type="Proteomes" id="UP000230002"/>
    </source>
</evidence>
<gene>
    <name evidence="2" type="ORF">GSI_00097</name>
</gene>
<keyword evidence="3" id="KW-1185">Reference proteome</keyword>
<sequence>MVSPDIPVLPPTQMTIGCVLLGVCVALLFYGILLCQGYWYFRTYAEDPAHLKLTVGGTSRANDGRVLRKLIQHRHPQVAAILLANAVNVGLAMHTWSDFRFHHSSRQSDAN</sequence>
<comment type="caution">
    <text evidence="2">The sequence shown here is derived from an EMBL/GenBank/DDBJ whole genome shotgun (WGS) entry which is preliminary data.</text>
</comment>
<keyword evidence="1" id="KW-0812">Transmembrane</keyword>
<keyword evidence="1" id="KW-1133">Transmembrane helix</keyword>
<feature type="transmembrane region" description="Helical" evidence="1">
    <location>
        <begin position="78"/>
        <end position="96"/>
    </location>
</feature>
<name>A0A2G8SRL5_9APHY</name>